<gene>
    <name evidence="2" type="ORF">V7S43_016871</name>
</gene>
<dbReference type="Proteomes" id="UP001632037">
    <property type="component" value="Unassembled WGS sequence"/>
</dbReference>
<dbReference type="AlphaFoldDB" id="A0ABD3EUN8"/>
<evidence type="ECO:0000313" key="3">
    <source>
        <dbReference type="Proteomes" id="UP001632037"/>
    </source>
</evidence>
<feature type="region of interest" description="Disordered" evidence="1">
    <location>
        <begin position="1"/>
        <end position="25"/>
    </location>
</feature>
<accession>A0ABD3EUN8</accession>
<keyword evidence="3" id="KW-1185">Reference proteome</keyword>
<organism evidence="2 3">
    <name type="scientific">Phytophthora oleae</name>
    <dbReference type="NCBI Taxonomy" id="2107226"/>
    <lineage>
        <taxon>Eukaryota</taxon>
        <taxon>Sar</taxon>
        <taxon>Stramenopiles</taxon>
        <taxon>Oomycota</taxon>
        <taxon>Peronosporomycetes</taxon>
        <taxon>Peronosporales</taxon>
        <taxon>Peronosporaceae</taxon>
        <taxon>Phytophthora</taxon>
    </lineage>
</organism>
<reference evidence="2 3" key="1">
    <citation type="submission" date="2024-09" db="EMBL/GenBank/DDBJ databases">
        <title>Genome sequencing and assembly of Phytophthora oleae, isolate VK10A, causative agent of rot of olive drupes.</title>
        <authorList>
            <person name="Conti Taguali S."/>
            <person name="Riolo M."/>
            <person name="La Spada F."/>
            <person name="Cacciola S.O."/>
            <person name="Dionisio G."/>
        </authorList>
    </citation>
    <scope>NUCLEOTIDE SEQUENCE [LARGE SCALE GENOMIC DNA]</scope>
    <source>
        <strain evidence="2 3">VK10A</strain>
    </source>
</reference>
<sequence>MSVPGTDIGDNSTQPGPAADKGNELKSFSSDALDFVQRRQAVIRFVEDAIAASVDRQKLNADNVGRGNIHEFKKGSLV</sequence>
<proteinExistence type="predicted"/>
<comment type="caution">
    <text evidence="2">The sequence shown here is derived from an EMBL/GenBank/DDBJ whole genome shotgun (WGS) entry which is preliminary data.</text>
</comment>
<evidence type="ECO:0000256" key="1">
    <source>
        <dbReference type="SAM" id="MobiDB-lite"/>
    </source>
</evidence>
<name>A0ABD3EUN8_9STRA</name>
<dbReference type="EMBL" id="JBIMZQ010000056">
    <property type="protein sequence ID" value="KAL3658243.1"/>
    <property type="molecule type" value="Genomic_DNA"/>
</dbReference>
<evidence type="ECO:0000313" key="2">
    <source>
        <dbReference type="EMBL" id="KAL3658243.1"/>
    </source>
</evidence>
<protein>
    <submittedName>
        <fullName evidence="2">Uncharacterized protein</fullName>
    </submittedName>
</protein>